<dbReference type="CDD" id="cd01335">
    <property type="entry name" value="Radical_SAM"/>
    <property type="match status" value="1"/>
</dbReference>
<reference evidence="10 11" key="1">
    <citation type="submission" date="2012-01" db="EMBL/GenBank/DDBJ databases">
        <title>Complete sequence of chromosome of Clostridium pasteurianum BC1.</title>
        <authorList>
            <consortium name="US DOE Joint Genome Institute"/>
            <person name="Lucas S."/>
            <person name="Han J."/>
            <person name="Lapidus A."/>
            <person name="Cheng J.-F."/>
            <person name="Goodwin L."/>
            <person name="Pitluck S."/>
            <person name="Peters L."/>
            <person name="Mikhailova N."/>
            <person name="Teshima H."/>
            <person name="Detter J.C."/>
            <person name="Han C."/>
            <person name="Tapia R."/>
            <person name="Land M."/>
            <person name="Hauser L."/>
            <person name="Kyrpides N."/>
            <person name="Ivanova N."/>
            <person name="Pagani I."/>
            <person name="Dunn J."/>
            <person name="Taghavi S."/>
            <person name="Francis A."/>
            <person name="van der Lelie D."/>
            <person name="Woyke T."/>
        </authorList>
    </citation>
    <scope>NUCLEOTIDE SEQUENCE [LARGE SCALE GENOMIC DNA]</scope>
    <source>
        <strain evidence="10 11">BC1</strain>
    </source>
</reference>
<evidence type="ECO:0000256" key="1">
    <source>
        <dbReference type="ARBA" id="ARBA00001966"/>
    </source>
</evidence>
<keyword evidence="11" id="KW-1185">Reference proteome</keyword>
<dbReference type="STRING" id="86416.Clopa_0944"/>
<dbReference type="eggNOG" id="COG1180">
    <property type="taxonomic scope" value="Bacteria"/>
</dbReference>
<evidence type="ECO:0000256" key="7">
    <source>
        <dbReference type="ARBA" id="ARBA00023004"/>
    </source>
</evidence>
<evidence type="ECO:0000256" key="8">
    <source>
        <dbReference type="ARBA" id="ARBA00023014"/>
    </source>
</evidence>
<organism evidence="10 11">
    <name type="scientific">Clostridium pasteurianum BC1</name>
    <dbReference type="NCBI Taxonomy" id="86416"/>
    <lineage>
        <taxon>Bacteria</taxon>
        <taxon>Bacillati</taxon>
        <taxon>Bacillota</taxon>
        <taxon>Clostridia</taxon>
        <taxon>Eubacteriales</taxon>
        <taxon>Clostridiaceae</taxon>
        <taxon>Clostridium</taxon>
    </lineage>
</organism>
<keyword evidence="5" id="KW-0479">Metal-binding</keyword>
<comment type="cofactor">
    <cofactor evidence="1">
        <name>[4Fe-4S] cluster</name>
        <dbReference type="ChEBI" id="CHEBI:49883"/>
    </cofactor>
</comment>
<accession>R4K8J2</accession>
<dbReference type="InterPro" id="IPR007197">
    <property type="entry name" value="rSAM"/>
</dbReference>
<protein>
    <submittedName>
        <fullName evidence="10">Glycyl-radical enzyme activator family protein</fullName>
    </submittedName>
</protein>
<dbReference type="PATRIC" id="fig|86416.3.peg.934"/>
<keyword evidence="4" id="KW-0949">S-adenosyl-L-methionine</keyword>
<evidence type="ECO:0000313" key="10">
    <source>
        <dbReference type="EMBL" id="AGK95960.1"/>
    </source>
</evidence>
<dbReference type="GO" id="GO:0016491">
    <property type="term" value="F:oxidoreductase activity"/>
    <property type="evidence" value="ECO:0007669"/>
    <property type="project" value="UniProtKB-KW"/>
</dbReference>
<dbReference type="OrthoDB" id="9782387at2"/>
<dbReference type="Proteomes" id="UP000013523">
    <property type="component" value="Chromosome"/>
</dbReference>
<dbReference type="Pfam" id="PF04055">
    <property type="entry name" value="Radical_SAM"/>
    <property type="match status" value="1"/>
</dbReference>
<proteinExistence type="inferred from homology"/>
<dbReference type="HOGENOM" id="CLU_058969_0_0_9"/>
<dbReference type="KEGG" id="cpas:Clopa_0944"/>
<evidence type="ECO:0000256" key="4">
    <source>
        <dbReference type="ARBA" id="ARBA00022691"/>
    </source>
</evidence>
<dbReference type="InterPro" id="IPR040074">
    <property type="entry name" value="BssD/PflA/YjjW"/>
</dbReference>
<dbReference type="InterPro" id="IPR001989">
    <property type="entry name" value="Radical_activat_CS"/>
</dbReference>
<dbReference type="GO" id="GO:0051539">
    <property type="term" value="F:4 iron, 4 sulfur cluster binding"/>
    <property type="evidence" value="ECO:0007669"/>
    <property type="project" value="UniProtKB-KW"/>
</dbReference>
<sequence>MIESKQCDKSKQGYVFNIQSYSVHDGPGIRTIVFLKGCPLKCRWCSNPESQKSELELAYNSCKCILSSGCTECLSLCSNDEIRKTECNEIIIDRNIDIDPNIFADACPSKALSVYGKLMTVEEVLKLVEKDSVFYARSGGGLTISGGEPLSQPEFTIELLKAAKKRRMNTAIETCGYTNWSNLEQVAEFLDTILFDIKSVNKDKHLEFTKASNELILDNFIKLCEKFPKLNKLVRTPVIPGFNDSEEDIEEIVNFLKGKPNVSYELLAYHRLGEPKYEYIDRQYPMDEVKLDMEKMKKLKVIAETINSIK</sequence>
<dbReference type="PIRSF" id="PIRSF000371">
    <property type="entry name" value="PFL_act_enz"/>
    <property type="match status" value="1"/>
</dbReference>
<dbReference type="NCBIfam" id="TIGR02494">
    <property type="entry name" value="PFLE_PFLC"/>
    <property type="match status" value="1"/>
</dbReference>
<dbReference type="InterPro" id="IPR034457">
    <property type="entry name" value="Organic_radical-activating"/>
</dbReference>
<evidence type="ECO:0000256" key="3">
    <source>
        <dbReference type="ARBA" id="ARBA00022485"/>
    </source>
</evidence>
<dbReference type="SFLD" id="SFLDG01066">
    <property type="entry name" value="organic_radical-activating_enz"/>
    <property type="match status" value="1"/>
</dbReference>
<dbReference type="SFLD" id="SFLDS00029">
    <property type="entry name" value="Radical_SAM"/>
    <property type="match status" value="1"/>
</dbReference>
<dbReference type="SFLD" id="SFLDG01118">
    <property type="entry name" value="activating_enzymes__group_2"/>
    <property type="match status" value="1"/>
</dbReference>
<keyword evidence="6" id="KW-0560">Oxidoreductase</keyword>
<evidence type="ECO:0000313" key="11">
    <source>
        <dbReference type="Proteomes" id="UP000013523"/>
    </source>
</evidence>
<comment type="similarity">
    <text evidence="2">Belongs to the organic radical-activating enzymes family.</text>
</comment>
<keyword evidence="3" id="KW-0004">4Fe-4S</keyword>
<evidence type="ECO:0000256" key="2">
    <source>
        <dbReference type="ARBA" id="ARBA00009777"/>
    </source>
</evidence>
<name>R4K8J2_CLOPA</name>
<evidence type="ECO:0000256" key="6">
    <source>
        <dbReference type="ARBA" id="ARBA00023002"/>
    </source>
</evidence>
<keyword evidence="7" id="KW-0408">Iron</keyword>
<dbReference type="Gene3D" id="3.20.20.70">
    <property type="entry name" value="Aldolase class I"/>
    <property type="match status" value="1"/>
</dbReference>
<dbReference type="EMBL" id="CP003261">
    <property type="protein sequence ID" value="AGK95960.1"/>
    <property type="molecule type" value="Genomic_DNA"/>
</dbReference>
<dbReference type="GO" id="GO:0046872">
    <property type="term" value="F:metal ion binding"/>
    <property type="evidence" value="ECO:0007669"/>
    <property type="project" value="UniProtKB-KW"/>
</dbReference>
<dbReference type="PROSITE" id="PS01087">
    <property type="entry name" value="RADICAL_ACTIVATING"/>
    <property type="match status" value="1"/>
</dbReference>
<gene>
    <name evidence="10" type="ORF">Clopa_0944</name>
</gene>
<keyword evidence="8" id="KW-0411">Iron-sulfur</keyword>
<feature type="domain" description="Radical SAM core" evidence="9">
    <location>
        <begin position="24"/>
        <end position="310"/>
    </location>
</feature>
<dbReference type="RefSeq" id="WP_015614284.1">
    <property type="nucleotide sequence ID" value="NC_021182.1"/>
</dbReference>
<dbReference type="PROSITE" id="PS51918">
    <property type="entry name" value="RADICAL_SAM"/>
    <property type="match status" value="1"/>
</dbReference>
<evidence type="ECO:0000259" key="9">
    <source>
        <dbReference type="PROSITE" id="PS51918"/>
    </source>
</evidence>
<dbReference type="InterPro" id="IPR012839">
    <property type="entry name" value="Organic_radical_activase"/>
</dbReference>
<dbReference type="PANTHER" id="PTHR30352">
    <property type="entry name" value="PYRUVATE FORMATE-LYASE-ACTIVATING ENZYME"/>
    <property type="match status" value="1"/>
</dbReference>
<evidence type="ECO:0000256" key="5">
    <source>
        <dbReference type="ARBA" id="ARBA00022723"/>
    </source>
</evidence>
<dbReference type="PANTHER" id="PTHR30352:SF4">
    <property type="entry name" value="PYRUVATE FORMATE-LYASE 2-ACTIVATING ENZYME"/>
    <property type="match status" value="1"/>
</dbReference>
<dbReference type="InterPro" id="IPR058240">
    <property type="entry name" value="rSAM_sf"/>
</dbReference>
<dbReference type="InterPro" id="IPR013785">
    <property type="entry name" value="Aldolase_TIM"/>
</dbReference>
<dbReference type="AlphaFoldDB" id="R4K8J2"/>
<dbReference type="SUPFAM" id="SSF102114">
    <property type="entry name" value="Radical SAM enzymes"/>
    <property type="match status" value="1"/>
</dbReference>